<dbReference type="PROSITE" id="PS50157">
    <property type="entry name" value="ZINC_FINGER_C2H2_2"/>
    <property type="match status" value="1"/>
</dbReference>
<dbReference type="GeneID" id="126889849"/>
<dbReference type="Pfam" id="PF14291">
    <property type="entry name" value="DUF4371"/>
    <property type="match status" value="1"/>
</dbReference>
<accession>A0ABM5KWC6</accession>
<dbReference type="InterPro" id="IPR013087">
    <property type="entry name" value="Znf_C2H2_type"/>
</dbReference>
<dbReference type="InterPro" id="IPR025398">
    <property type="entry name" value="DUF4371"/>
</dbReference>
<dbReference type="PANTHER" id="PTHR45749">
    <property type="match status" value="1"/>
</dbReference>
<dbReference type="PANTHER" id="PTHR45749:SF28">
    <property type="entry name" value="ZINC FINGER MYM-TYPE PROTEIN 1-LIKE-RELATED"/>
    <property type="match status" value="1"/>
</dbReference>
<dbReference type="InterPro" id="IPR012337">
    <property type="entry name" value="RNaseH-like_sf"/>
</dbReference>
<keyword evidence="1" id="KW-0863">Zinc-finger</keyword>
<dbReference type="Pfam" id="PF05699">
    <property type="entry name" value="Dimer_Tnp_hAT"/>
    <property type="match status" value="1"/>
</dbReference>
<feature type="domain" description="C2H2-type" evidence="2">
    <location>
        <begin position="126"/>
        <end position="153"/>
    </location>
</feature>
<protein>
    <recommendedName>
        <fullName evidence="2">C2H2-type domain-containing protein</fullName>
    </recommendedName>
</protein>
<dbReference type="SUPFAM" id="SSF57667">
    <property type="entry name" value="beta-beta-alpha zinc fingers"/>
    <property type="match status" value="1"/>
</dbReference>
<name>A0ABM5KWC6_DIAVI</name>
<dbReference type="SUPFAM" id="SSF53098">
    <property type="entry name" value="Ribonuclease H-like"/>
    <property type="match status" value="1"/>
</dbReference>
<evidence type="ECO:0000313" key="3">
    <source>
        <dbReference type="EnsemblMetazoa" id="XP_050514492.1"/>
    </source>
</evidence>
<dbReference type="Gene3D" id="3.30.160.60">
    <property type="entry name" value="Classic Zinc Finger"/>
    <property type="match status" value="2"/>
</dbReference>
<sequence length="903" mass="104563">MEMEVKQEISEDPCKIQIENNELGDALLDGFKCEIKQESNKQHDSYDYLDIKEHSIKTEIEQHASKLNPFEENQKTEKGYLQDEHKMEITETLIEGSSCEGNYMTQHAEGETLNKNTTVATRRKPYKCETCLKQYFSPSGVKIHLRVHTGEKPYKCEICFKEFSNKSNLKTVRKSGPSCGFMNNIENCVCICIVCSLLKKGFSSRSYQEKVDIIKSGRSKEPINLEAKVEKSAKKFTRHFHVGFYEKYEWLTGCKIVSKLFCWPCILFNTSEKTHWNSVGITDLNNFHKSVKRHVNSKCHLSATIKEKTFGTYRIEHSLDNHLKISHRLHNESVKKNRDVLKRLIDVTCFLGEYELSFRGHNETSESANRGNYIDLVNFLAKYDETLKNHFINSTVFRGTSNRIQNDLIKCTADVVMDHIKNEIKIAPFVSIALVETTDVTNFCQLSIVVRYVVDGIPQERFLEFVNITGDRTAEAMFQIVCDTISKLECNSKLVAQSYDGAAVMAGQLAGLQAKVKEKFKHAIFVHCLAHRLNLVLSRGMDNIKNVKVFFSTLSGLASYFSKSSERTHALDMHVQKRFPKVAQTRWNYNGRLVQTVFQYRDSLIDFFQDVWDNKEKWDAETVTAAKGYLHWLKENFDFNFLLNVFVEIFPFTDILFDILQTKSNDIGFCIRQIDEFRNTLIKKREQFKNIWEKTVTMGLEHESKRIKIANVGDRETSYRRLYIEIFDNIIQQLNSRFQNFNELKFVELCNFNISNYNSSKFPTEAFNSLQLNYGNFFDVPALNSQLSVVYETSDICEKEIPRNLLNFLNTTGLNKSLCEVVKLCELVLTIPATSASVERSFSVLKRIKSFTRNSTSEDRLSKLALLSIEKECIKQLSENPKFYDDVIDKFALVDRRIDLKYK</sequence>
<dbReference type="EnsemblMetazoa" id="XM_050658535.1">
    <property type="protein sequence ID" value="XP_050514492.1"/>
    <property type="gene ID" value="LOC126889849"/>
</dbReference>
<evidence type="ECO:0000256" key="1">
    <source>
        <dbReference type="PROSITE-ProRule" id="PRU00042"/>
    </source>
</evidence>
<keyword evidence="1" id="KW-0862">Zinc</keyword>
<evidence type="ECO:0000313" key="4">
    <source>
        <dbReference type="Proteomes" id="UP001652700"/>
    </source>
</evidence>
<keyword evidence="1" id="KW-0479">Metal-binding</keyword>
<reference evidence="3" key="1">
    <citation type="submission" date="2025-05" db="UniProtKB">
        <authorList>
            <consortium name="EnsemblMetazoa"/>
        </authorList>
    </citation>
    <scope>IDENTIFICATION</scope>
</reference>
<dbReference type="PROSITE" id="PS00028">
    <property type="entry name" value="ZINC_FINGER_C2H2_1"/>
    <property type="match status" value="1"/>
</dbReference>
<dbReference type="InterPro" id="IPR008906">
    <property type="entry name" value="HATC_C_dom"/>
</dbReference>
<dbReference type="RefSeq" id="XP_050514492.1">
    <property type="nucleotide sequence ID" value="XM_050658535.1"/>
</dbReference>
<proteinExistence type="predicted"/>
<dbReference type="InterPro" id="IPR036236">
    <property type="entry name" value="Znf_C2H2_sf"/>
</dbReference>
<organism evidence="3 4">
    <name type="scientific">Diabrotica virgifera virgifera</name>
    <name type="common">western corn rootworm</name>
    <dbReference type="NCBI Taxonomy" id="50390"/>
    <lineage>
        <taxon>Eukaryota</taxon>
        <taxon>Metazoa</taxon>
        <taxon>Ecdysozoa</taxon>
        <taxon>Arthropoda</taxon>
        <taxon>Hexapoda</taxon>
        <taxon>Insecta</taxon>
        <taxon>Pterygota</taxon>
        <taxon>Neoptera</taxon>
        <taxon>Endopterygota</taxon>
        <taxon>Coleoptera</taxon>
        <taxon>Polyphaga</taxon>
        <taxon>Cucujiformia</taxon>
        <taxon>Chrysomeloidea</taxon>
        <taxon>Chrysomelidae</taxon>
        <taxon>Galerucinae</taxon>
        <taxon>Diabroticina</taxon>
        <taxon>Diabroticites</taxon>
        <taxon>Diabrotica</taxon>
    </lineage>
</organism>
<keyword evidence="4" id="KW-1185">Reference proteome</keyword>
<evidence type="ECO:0000259" key="2">
    <source>
        <dbReference type="PROSITE" id="PS50157"/>
    </source>
</evidence>
<dbReference type="Proteomes" id="UP001652700">
    <property type="component" value="Unplaced"/>
</dbReference>